<accession>A0A4Z0P7J0</accession>
<keyword evidence="2" id="KW-1185">Reference proteome</keyword>
<proteinExistence type="predicted"/>
<reference evidence="1 2" key="1">
    <citation type="submission" date="2019-04" db="EMBL/GenBank/DDBJ databases">
        <authorList>
            <person name="Feng G."/>
            <person name="Zhang J."/>
            <person name="Zhu H."/>
        </authorList>
    </citation>
    <scope>NUCLEOTIDE SEQUENCE [LARGE SCALE GENOMIC DNA]</scope>
    <source>
        <strain evidence="1 2">92R-1</strain>
    </source>
</reference>
<evidence type="ECO:0000313" key="1">
    <source>
        <dbReference type="EMBL" id="TGE08261.1"/>
    </source>
</evidence>
<protein>
    <recommendedName>
        <fullName evidence="3">Phage virion morphogenesis protein</fullName>
    </recommendedName>
</protein>
<evidence type="ECO:0008006" key="3">
    <source>
        <dbReference type="Google" id="ProtNLM"/>
    </source>
</evidence>
<organism evidence="1 2">
    <name type="scientific">Hymenobacter fodinae</name>
    <dbReference type="NCBI Taxonomy" id="2510796"/>
    <lineage>
        <taxon>Bacteria</taxon>
        <taxon>Pseudomonadati</taxon>
        <taxon>Bacteroidota</taxon>
        <taxon>Cytophagia</taxon>
        <taxon>Cytophagales</taxon>
        <taxon>Hymenobacteraceae</taxon>
        <taxon>Hymenobacter</taxon>
    </lineage>
</organism>
<dbReference type="EMBL" id="SRLA01000002">
    <property type="protein sequence ID" value="TGE08261.1"/>
    <property type="molecule type" value="Genomic_DNA"/>
</dbReference>
<comment type="caution">
    <text evidence="1">The sequence shown here is derived from an EMBL/GenBank/DDBJ whole genome shotgun (WGS) entry which is preliminary data.</text>
</comment>
<sequence>MAAPSPIKEILLAIGEAIRAEMIRLADSNGKYPLRDNSKLKRTLRVEVTQGRAASGRFEGYTANAQLQLYAQDYAQWLDRGRKPHTKKVPIAALLQFIKDRRLRWKHKKTGRFLTANTMAFLIQSAIYKRGIRGRNFIQPAYDVGENLVDIYLNNQLLDGLTYELDRQLQVI</sequence>
<gene>
    <name evidence="1" type="ORF">EU556_11100</name>
</gene>
<name>A0A4Z0P7J0_9BACT</name>
<dbReference type="AlphaFoldDB" id="A0A4Z0P7J0"/>
<dbReference type="Proteomes" id="UP000298337">
    <property type="component" value="Unassembled WGS sequence"/>
</dbReference>
<dbReference type="RefSeq" id="WP_135434121.1">
    <property type="nucleotide sequence ID" value="NZ_SRLA01000002.1"/>
</dbReference>
<dbReference type="OrthoDB" id="893235at2"/>
<evidence type="ECO:0000313" key="2">
    <source>
        <dbReference type="Proteomes" id="UP000298337"/>
    </source>
</evidence>